<sequence>MAMPMAVSKISLYTQEPEIPLVAAQKRLSTTKKRGRPRRSSKSNSKSTDFQQDPRATDYSHEGSHCGVLNTGTEASHPGKEDIESSMYWQEILQSPTHDGDLSNADNYKLAIYDNTKWALPEPWALEANHDQGGKTVLLSETELIELTDQKQEQSDLPTWILEANIEGKPSCSTKPGFTTVPNASTISSTQEASIPARKRKNAASNVKKEIHILTERERRKCMNDLFAIVRSLLPEPSAKKDKATLLSDFIEHIRAHQQKIEGLKQKRADLAAVKSSSQICESSKKKADTDAASNSKDSCITLPSQTRVVPYVRIHRSGQDAYVTVTCIRDPRISFSILKVMIEHHLQLLNVHISSDQIMLFHNLQCKVKNGSNFCKDGLHSRLQQLIDI</sequence>
<name>A0ACC2D597_DIPCM</name>
<dbReference type="Proteomes" id="UP001162992">
    <property type="component" value="Chromosome 7"/>
</dbReference>
<evidence type="ECO:0000313" key="2">
    <source>
        <dbReference type="Proteomes" id="UP001162992"/>
    </source>
</evidence>
<evidence type="ECO:0000313" key="1">
    <source>
        <dbReference type="EMBL" id="KAJ7549152.1"/>
    </source>
</evidence>
<protein>
    <submittedName>
        <fullName evidence="1">Uncharacterized protein</fullName>
    </submittedName>
</protein>
<reference evidence="2" key="1">
    <citation type="journal article" date="2024" name="Proc. Natl. Acad. Sci. U.S.A.">
        <title>Extraordinary preservation of gene collinearity over three hundred million years revealed in homosporous lycophytes.</title>
        <authorList>
            <person name="Li C."/>
            <person name="Wickell D."/>
            <person name="Kuo L.Y."/>
            <person name="Chen X."/>
            <person name="Nie B."/>
            <person name="Liao X."/>
            <person name="Peng D."/>
            <person name="Ji J."/>
            <person name="Jenkins J."/>
            <person name="Williams M."/>
            <person name="Shu S."/>
            <person name="Plott C."/>
            <person name="Barry K."/>
            <person name="Rajasekar S."/>
            <person name="Grimwood J."/>
            <person name="Han X."/>
            <person name="Sun S."/>
            <person name="Hou Z."/>
            <person name="He W."/>
            <person name="Dai G."/>
            <person name="Sun C."/>
            <person name="Schmutz J."/>
            <person name="Leebens-Mack J.H."/>
            <person name="Li F.W."/>
            <person name="Wang L."/>
        </authorList>
    </citation>
    <scope>NUCLEOTIDE SEQUENCE [LARGE SCALE GENOMIC DNA]</scope>
    <source>
        <strain evidence="2">cv. PW_Plant_1</strain>
    </source>
</reference>
<keyword evidence="2" id="KW-1185">Reference proteome</keyword>
<gene>
    <name evidence="1" type="ORF">O6H91_07G042600</name>
</gene>
<accession>A0ACC2D597</accession>
<organism evidence="1 2">
    <name type="scientific">Diphasiastrum complanatum</name>
    <name type="common">Issler's clubmoss</name>
    <name type="synonym">Lycopodium complanatum</name>
    <dbReference type="NCBI Taxonomy" id="34168"/>
    <lineage>
        <taxon>Eukaryota</taxon>
        <taxon>Viridiplantae</taxon>
        <taxon>Streptophyta</taxon>
        <taxon>Embryophyta</taxon>
        <taxon>Tracheophyta</taxon>
        <taxon>Lycopodiopsida</taxon>
        <taxon>Lycopodiales</taxon>
        <taxon>Lycopodiaceae</taxon>
        <taxon>Lycopodioideae</taxon>
        <taxon>Diphasiastrum</taxon>
    </lineage>
</organism>
<comment type="caution">
    <text evidence="1">The sequence shown here is derived from an EMBL/GenBank/DDBJ whole genome shotgun (WGS) entry which is preliminary data.</text>
</comment>
<proteinExistence type="predicted"/>
<dbReference type="EMBL" id="CM055098">
    <property type="protein sequence ID" value="KAJ7549152.1"/>
    <property type="molecule type" value="Genomic_DNA"/>
</dbReference>